<protein>
    <submittedName>
        <fullName evidence="1">Oidioi.mRNA.OKI2018_I69.PAR.g9526.t1.cds</fullName>
    </submittedName>
</protein>
<evidence type="ECO:0000313" key="2">
    <source>
        <dbReference type="Proteomes" id="UP001158576"/>
    </source>
</evidence>
<sequence>MILLTMTVLSLIAGTIFYIFTKDQSLEVDETIELNFDNFTKLAETITLEIGNKEYDAFLIEDGSFEDVKTECEEKGGKLAWNKATSKDGLFEKSHWIELGNDTKFDDANLNETFEKFMAPMDKKEVQIIMSKYLSRFNHSCMILRRPPPVLVPISLNPREFICRDDVLDDLGRVKIVDSNVSPDCEYLQLNQSFVEKHQLWDQNFKNKTWIDFRSPLTVKGLHIGSNFTEDIEDQTGFSWCPGQPELPAGISWTSNLIYKPDEHKRWYRLAYSGSKFAGVCILRLKN</sequence>
<organism evidence="1 2">
    <name type="scientific">Oikopleura dioica</name>
    <name type="common">Tunicate</name>
    <dbReference type="NCBI Taxonomy" id="34765"/>
    <lineage>
        <taxon>Eukaryota</taxon>
        <taxon>Metazoa</taxon>
        <taxon>Chordata</taxon>
        <taxon>Tunicata</taxon>
        <taxon>Appendicularia</taxon>
        <taxon>Copelata</taxon>
        <taxon>Oikopleuridae</taxon>
        <taxon>Oikopleura</taxon>
    </lineage>
</organism>
<evidence type="ECO:0000313" key="1">
    <source>
        <dbReference type="EMBL" id="CAG5080275.1"/>
    </source>
</evidence>
<dbReference type="Proteomes" id="UP001158576">
    <property type="component" value="Chromosome PAR"/>
</dbReference>
<reference evidence="1 2" key="1">
    <citation type="submission" date="2021-04" db="EMBL/GenBank/DDBJ databases">
        <authorList>
            <person name="Bliznina A."/>
        </authorList>
    </citation>
    <scope>NUCLEOTIDE SEQUENCE [LARGE SCALE GENOMIC DNA]</scope>
</reference>
<name>A0ABN7RLB4_OIKDI</name>
<proteinExistence type="predicted"/>
<keyword evidence="2" id="KW-1185">Reference proteome</keyword>
<gene>
    <name evidence="1" type="ORF">OKIOD_LOCUS1084</name>
</gene>
<dbReference type="EMBL" id="OU015568">
    <property type="protein sequence ID" value="CAG5080275.1"/>
    <property type="molecule type" value="Genomic_DNA"/>
</dbReference>
<accession>A0ABN7RLB4</accession>